<dbReference type="EC" id="3.4.19.12" evidence="1"/>
<dbReference type="GO" id="GO:0004843">
    <property type="term" value="F:cysteine-type deubiquitinase activity"/>
    <property type="evidence" value="ECO:0007669"/>
    <property type="project" value="UniProtKB-UniRule"/>
</dbReference>
<dbReference type="InterPro" id="IPR018200">
    <property type="entry name" value="USP_CS"/>
</dbReference>
<evidence type="ECO:0000313" key="4">
    <source>
        <dbReference type="Proteomes" id="UP000054928"/>
    </source>
</evidence>
<dbReference type="GeneID" id="36398539"/>
<dbReference type="PANTHER" id="PTHR21646">
    <property type="entry name" value="UBIQUITIN CARBOXYL-TERMINAL HYDROLASE"/>
    <property type="match status" value="1"/>
</dbReference>
<dbReference type="Pfam" id="PF00443">
    <property type="entry name" value="UCH"/>
    <property type="match status" value="1"/>
</dbReference>
<dbReference type="Gene3D" id="3.90.70.10">
    <property type="entry name" value="Cysteine proteinases"/>
    <property type="match status" value="1"/>
</dbReference>
<keyword evidence="4" id="KW-1185">Reference proteome</keyword>
<dbReference type="OMA" id="FCDGYCQ"/>
<keyword evidence="1" id="KW-0645">Protease</keyword>
<comment type="catalytic activity">
    <reaction evidence="1">
        <text>Thiol-dependent hydrolysis of ester, thioester, amide, peptide and isopeptide bonds formed by the C-terminal Gly of ubiquitin (a 76-residue protein attached to proteins as an intracellular targeting signal).</text>
        <dbReference type="EC" id="3.4.19.12"/>
    </reaction>
</comment>
<dbReference type="SUPFAM" id="SSF54001">
    <property type="entry name" value="Cysteine proteinases"/>
    <property type="match status" value="1"/>
</dbReference>
<keyword evidence="1" id="KW-0788">Thiol protease</keyword>
<dbReference type="RefSeq" id="XP_024583173.1">
    <property type="nucleotide sequence ID" value="XM_024717700.1"/>
</dbReference>
<name>A0A0P1AWP7_PLAHL</name>
<dbReference type="InterPro" id="IPR028889">
    <property type="entry name" value="USP"/>
</dbReference>
<comment type="similarity">
    <text evidence="1">Belongs to the peptidase C19 family.</text>
</comment>
<evidence type="ECO:0000259" key="2">
    <source>
        <dbReference type="PROSITE" id="PS50235"/>
    </source>
</evidence>
<reference evidence="4" key="1">
    <citation type="submission" date="2014-09" db="EMBL/GenBank/DDBJ databases">
        <authorList>
            <person name="Sharma Rahul"/>
            <person name="Thines Marco"/>
        </authorList>
    </citation>
    <scope>NUCLEOTIDE SEQUENCE [LARGE SCALE GENOMIC DNA]</scope>
</reference>
<dbReference type="PROSITE" id="PS50235">
    <property type="entry name" value="USP_3"/>
    <property type="match status" value="1"/>
</dbReference>
<dbReference type="PROSITE" id="PS00973">
    <property type="entry name" value="USP_2"/>
    <property type="match status" value="1"/>
</dbReference>
<organism evidence="3 4">
    <name type="scientific">Plasmopara halstedii</name>
    <name type="common">Downy mildew of sunflower</name>
    <dbReference type="NCBI Taxonomy" id="4781"/>
    <lineage>
        <taxon>Eukaryota</taxon>
        <taxon>Sar</taxon>
        <taxon>Stramenopiles</taxon>
        <taxon>Oomycota</taxon>
        <taxon>Peronosporomycetes</taxon>
        <taxon>Peronosporales</taxon>
        <taxon>Peronosporaceae</taxon>
        <taxon>Plasmopara</taxon>
    </lineage>
</organism>
<dbReference type="OrthoDB" id="292964at2759"/>
<keyword evidence="1" id="KW-0833">Ubl conjugation pathway</keyword>
<dbReference type="PANTHER" id="PTHR21646:SF76">
    <property type="entry name" value="UBIQUITIN CARBOXYL-TERMINAL HYDROLASE 32"/>
    <property type="match status" value="1"/>
</dbReference>
<feature type="domain" description="USP" evidence="2">
    <location>
        <begin position="72"/>
        <end position="452"/>
    </location>
</feature>
<dbReference type="InterPro" id="IPR001394">
    <property type="entry name" value="Peptidase_C19_UCH"/>
</dbReference>
<dbReference type="STRING" id="4781.A0A0P1AWP7"/>
<dbReference type="GO" id="GO:0016579">
    <property type="term" value="P:protein deubiquitination"/>
    <property type="evidence" value="ECO:0007669"/>
    <property type="project" value="InterPro"/>
</dbReference>
<evidence type="ECO:0000256" key="1">
    <source>
        <dbReference type="RuleBase" id="RU366025"/>
    </source>
</evidence>
<dbReference type="Proteomes" id="UP000054928">
    <property type="component" value="Unassembled WGS sequence"/>
</dbReference>
<dbReference type="GO" id="GO:0006508">
    <property type="term" value="P:proteolysis"/>
    <property type="evidence" value="ECO:0007669"/>
    <property type="project" value="UniProtKB-KW"/>
</dbReference>
<accession>A0A0P1AWP7</accession>
<protein>
    <recommendedName>
        <fullName evidence="1">Ubiquitin carboxyl-terminal hydrolase</fullName>
        <ecNumber evidence="1">3.4.19.12</ecNumber>
    </recommendedName>
</protein>
<dbReference type="InterPro" id="IPR038765">
    <property type="entry name" value="Papain-like_cys_pep_sf"/>
</dbReference>
<dbReference type="AlphaFoldDB" id="A0A0P1AWP7"/>
<dbReference type="EMBL" id="CCYD01002371">
    <property type="protein sequence ID" value="CEG46804.1"/>
    <property type="molecule type" value="Genomic_DNA"/>
</dbReference>
<dbReference type="InterPro" id="IPR050185">
    <property type="entry name" value="Ub_carboxyl-term_hydrolase"/>
</dbReference>
<keyword evidence="1 3" id="KW-0378">Hydrolase</keyword>
<proteinExistence type="inferred from homology"/>
<sequence>MTDWRPAPARTSVFRFPWLLFFWWAPTKLWLRRLLKYWVQRPLMRLCLGSIHENDYDLTITDQHYSDATLPCGLVNTGNLCFVNAVLQCLAVVPGFLDGVNRALQMRTQLHHVQEMDDAQTQKLLVIQTLVSLLEGIQAEHDEDEVESAASRCTYLISSAASRQEQQDAEEFLTFLLELLHGLLRAPAQPVRSEVEERRQFLLSEQRILNRLRRYDPDDPRSYLNAVENLGDLRWNYYLRQSSSIVTDLFSGQTVRGSQCCSCAKLTCLHEEQRVISLSIQASKSGQTLANCIESFRHTEKLTDENCVFCDGYCQVKTARLTQTLFHRVPPVLILTLQRFRHTSLGGNIEKVNTKVSFPCESGDLLDLKQSCFRRDTEERTDFELIAVCAHLGGSNDSGHYVAYVRHRGTRGDCKQSDQWLRIDDDVVTVIDVVKFRAETETTAYLLFYSLVTSSIEM</sequence>
<dbReference type="CDD" id="cd02257">
    <property type="entry name" value="Peptidase_C19"/>
    <property type="match status" value="1"/>
</dbReference>
<evidence type="ECO:0000313" key="3">
    <source>
        <dbReference type="EMBL" id="CEG46804.1"/>
    </source>
</evidence>
<dbReference type="PROSITE" id="PS00972">
    <property type="entry name" value="USP_1"/>
    <property type="match status" value="1"/>
</dbReference>